<dbReference type="Proteomes" id="UP000749559">
    <property type="component" value="Unassembled WGS sequence"/>
</dbReference>
<keyword evidence="1 2" id="KW-0175">Coiled coil</keyword>
<dbReference type="AlphaFoldDB" id="A0A8J1UGQ0"/>
<dbReference type="GO" id="GO:0030041">
    <property type="term" value="P:actin filament polymerization"/>
    <property type="evidence" value="ECO:0007669"/>
    <property type="project" value="TreeGrafter"/>
</dbReference>
<dbReference type="PANTHER" id="PTHR23065">
    <property type="entry name" value="PROLINE-SERINE-THREONINE PHOSPHATASE INTERACTING PROTEIN 1"/>
    <property type="match status" value="1"/>
</dbReference>
<evidence type="ECO:0000313" key="5">
    <source>
        <dbReference type="Proteomes" id="UP000749559"/>
    </source>
</evidence>
<reference evidence="4" key="1">
    <citation type="submission" date="2022-03" db="EMBL/GenBank/DDBJ databases">
        <authorList>
            <person name="Martin C."/>
        </authorList>
    </citation>
    <scope>NUCLEOTIDE SEQUENCE</scope>
</reference>
<keyword evidence="5" id="KW-1185">Reference proteome</keyword>
<dbReference type="GO" id="GO:0005884">
    <property type="term" value="C:actin filament"/>
    <property type="evidence" value="ECO:0007669"/>
    <property type="project" value="TreeGrafter"/>
</dbReference>
<proteinExistence type="predicted"/>
<dbReference type="OrthoDB" id="10255964at2759"/>
<evidence type="ECO:0000259" key="3">
    <source>
        <dbReference type="PROSITE" id="PS51741"/>
    </source>
</evidence>
<dbReference type="PROSITE" id="PS51741">
    <property type="entry name" value="F_BAR"/>
    <property type="match status" value="1"/>
</dbReference>
<dbReference type="SMART" id="SM00055">
    <property type="entry name" value="FCH"/>
    <property type="match status" value="1"/>
</dbReference>
<dbReference type="EMBL" id="CAIIXF020000007">
    <property type="protein sequence ID" value="CAH1788186.1"/>
    <property type="molecule type" value="Genomic_DNA"/>
</dbReference>
<evidence type="ECO:0000256" key="2">
    <source>
        <dbReference type="SAM" id="Coils"/>
    </source>
</evidence>
<dbReference type="GO" id="GO:0051015">
    <property type="term" value="F:actin filament binding"/>
    <property type="evidence" value="ECO:0007669"/>
    <property type="project" value="TreeGrafter"/>
</dbReference>
<evidence type="ECO:0000256" key="1">
    <source>
        <dbReference type="PROSITE-ProRule" id="PRU01077"/>
    </source>
</evidence>
<dbReference type="GO" id="GO:0005737">
    <property type="term" value="C:cytoplasm"/>
    <property type="evidence" value="ECO:0007669"/>
    <property type="project" value="TreeGrafter"/>
</dbReference>
<comment type="caution">
    <text evidence="4">The sequence shown here is derived from an EMBL/GenBank/DDBJ whole genome shotgun (WGS) entry which is preliminary data.</text>
</comment>
<dbReference type="PANTHER" id="PTHR23065:SF61">
    <property type="entry name" value="PROLINE-SERINE-THREONINE PHOSPHATASE-INTERACTING PROTEIN 2-LIKE"/>
    <property type="match status" value="1"/>
</dbReference>
<accession>A0A8J1UGQ0</accession>
<dbReference type="SUPFAM" id="SSF50044">
    <property type="entry name" value="SH3-domain"/>
    <property type="match status" value="1"/>
</dbReference>
<feature type="coiled-coil region" evidence="2">
    <location>
        <begin position="98"/>
        <end position="129"/>
    </location>
</feature>
<organism evidence="4 5">
    <name type="scientific">Owenia fusiformis</name>
    <name type="common">Polychaete worm</name>
    <dbReference type="NCBI Taxonomy" id="6347"/>
    <lineage>
        <taxon>Eukaryota</taxon>
        <taxon>Metazoa</taxon>
        <taxon>Spiralia</taxon>
        <taxon>Lophotrochozoa</taxon>
        <taxon>Annelida</taxon>
        <taxon>Polychaeta</taxon>
        <taxon>Sedentaria</taxon>
        <taxon>Canalipalpata</taxon>
        <taxon>Sabellida</taxon>
        <taxon>Oweniida</taxon>
        <taxon>Oweniidae</taxon>
        <taxon>Owenia</taxon>
    </lineage>
</organism>
<dbReference type="Pfam" id="PF00611">
    <property type="entry name" value="FCH"/>
    <property type="match status" value="1"/>
</dbReference>
<dbReference type="FunFam" id="1.20.1270.60:FF:000037">
    <property type="entry name" value="Proline-serine-threonine phosphatase interacting protein 1"/>
    <property type="match status" value="1"/>
</dbReference>
<dbReference type="EMBL" id="CAIIXF020000007">
    <property type="protein sequence ID" value="CAH1788187.1"/>
    <property type="molecule type" value="Genomic_DNA"/>
</dbReference>
<dbReference type="InterPro" id="IPR027267">
    <property type="entry name" value="AH/BAR_dom_sf"/>
</dbReference>
<sequence>MAPVTSFADVFWGGDFCSTQGFETICRRMKEGRSSTKDFEDFLKQRLKIEQEYSKALVKLGKSSSASNELGSMREAWDCLRSETEKIGLAHVELALCLQEQTERLNKFSEQQKAERKRIEEKVKHHQDLKKSHYNKVLHNKKDYESKCRDADKAKETYNAIKLKGEATQKDLEKLETRMTKSRQAATSQDQQYKISVESLEKVRKDWEKEMANGAKALQQIEEERMRFTRQELWFHTNIISQACVEVDRECENVRNSLEKTSIQQDIELFIRDRQTGTEKPRPIVYESYYSHGDGSRTINTLSNRPPALVPQGADKGRTMPHRQNSSSGNAVYHLASNTPIDDTYATVGEIHNTGTTTKSGINYKIVHHYAAKDTSQISVFVDNIIYDVKPVDDKWLEGRTEGGRRGLFPKWAISDSPISLL</sequence>
<feature type="domain" description="F-BAR" evidence="3">
    <location>
        <begin position="5"/>
        <end position="266"/>
    </location>
</feature>
<dbReference type="GO" id="GO:0005886">
    <property type="term" value="C:plasma membrane"/>
    <property type="evidence" value="ECO:0007669"/>
    <property type="project" value="TreeGrafter"/>
</dbReference>
<name>A0A8J1UGQ0_OWEFU</name>
<evidence type="ECO:0000313" key="4">
    <source>
        <dbReference type="EMBL" id="CAH1788187.1"/>
    </source>
</evidence>
<dbReference type="SUPFAM" id="SSF103657">
    <property type="entry name" value="BAR/IMD domain-like"/>
    <property type="match status" value="1"/>
</dbReference>
<protein>
    <recommendedName>
        <fullName evidence="3">F-BAR domain-containing protein</fullName>
    </recommendedName>
</protein>
<dbReference type="Gene3D" id="2.30.30.40">
    <property type="entry name" value="SH3 Domains"/>
    <property type="match status" value="1"/>
</dbReference>
<dbReference type="InterPro" id="IPR001060">
    <property type="entry name" value="FCH_dom"/>
</dbReference>
<dbReference type="InterPro" id="IPR031160">
    <property type="entry name" value="F_BAR_dom"/>
</dbReference>
<dbReference type="Gene3D" id="1.20.1270.60">
    <property type="entry name" value="Arfaptin homology (AH) domain/BAR domain"/>
    <property type="match status" value="1"/>
</dbReference>
<gene>
    <name evidence="4" type="ORF">OFUS_LOCUS13764</name>
</gene>
<dbReference type="InterPro" id="IPR036028">
    <property type="entry name" value="SH3-like_dom_sf"/>
</dbReference>